<dbReference type="Proteomes" id="UP000299102">
    <property type="component" value="Unassembled WGS sequence"/>
</dbReference>
<evidence type="ECO:0000313" key="3">
    <source>
        <dbReference type="Proteomes" id="UP000299102"/>
    </source>
</evidence>
<dbReference type="SUPFAM" id="SSF53098">
    <property type="entry name" value="Ribonuclease H-like"/>
    <property type="match status" value="1"/>
</dbReference>
<evidence type="ECO:0000256" key="1">
    <source>
        <dbReference type="SAM" id="MobiDB-lite"/>
    </source>
</evidence>
<reference evidence="2 3" key="1">
    <citation type="journal article" date="2019" name="Commun. Biol.">
        <title>The bagworm genome reveals a unique fibroin gene that provides high tensile strength.</title>
        <authorList>
            <person name="Kono N."/>
            <person name="Nakamura H."/>
            <person name="Ohtoshi R."/>
            <person name="Tomita M."/>
            <person name="Numata K."/>
            <person name="Arakawa K."/>
        </authorList>
    </citation>
    <scope>NUCLEOTIDE SEQUENCE [LARGE SCALE GENOMIC DNA]</scope>
</reference>
<keyword evidence="3" id="KW-1185">Reference proteome</keyword>
<dbReference type="Gene3D" id="3.30.420.10">
    <property type="entry name" value="Ribonuclease H-like superfamily/Ribonuclease H"/>
    <property type="match status" value="1"/>
</dbReference>
<evidence type="ECO:0000313" key="2">
    <source>
        <dbReference type="EMBL" id="GBP13688.1"/>
    </source>
</evidence>
<dbReference type="PANTHER" id="PTHR38681">
    <property type="entry name" value="RETROVIRUS-RELATED POL POLYPROTEIN FROM TRANSPOSON 412-LIKE PROTEIN-RELATED"/>
    <property type="match status" value="1"/>
</dbReference>
<dbReference type="AlphaFoldDB" id="A0A4C1TJV4"/>
<name>A0A4C1TJV4_EUMVA</name>
<sequence>MNRLNSHGEARHPSLTPLRRLNQASRHTTTAYHPASNGLVERLHRQLKAAIIAHDSHQWVETLPLVLLGIRSAWRENLQISTAELVYGEPLHLPGQFFTSTRDANLDVTDFASLLQDQMIKLSPQPTFWRPTKKPLQAACLGPYKVLKRTAKTFDVQMQDKTVTVTLDRVKPACMADLEPTTTIPMAKTTVVRSQITIARSHGLGRGVL</sequence>
<dbReference type="GO" id="GO:0003676">
    <property type="term" value="F:nucleic acid binding"/>
    <property type="evidence" value="ECO:0007669"/>
    <property type="project" value="InterPro"/>
</dbReference>
<comment type="caution">
    <text evidence="2">The sequence shown here is derived from an EMBL/GenBank/DDBJ whole genome shotgun (WGS) entry which is preliminary data.</text>
</comment>
<dbReference type="InterPro" id="IPR036397">
    <property type="entry name" value="RNaseH_sf"/>
</dbReference>
<dbReference type="STRING" id="151549.A0A4C1TJV4"/>
<accession>A0A4C1TJV4</accession>
<dbReference type="PANTHER" id="PTHR38681:SF1">
    <property type="entry name" value="RETROVIRUS-RELATED POL POLYPROTEIN FROM TRANSPOSON 412-LIKE PROTEIN"/>
    <property type="match status" value="1"/>
</dbReference>
<organism evidence="2 3">
    <name type="scientific">Eumeta variegata</name>
    <name type="common">Bagworm moth</name>
    <name type="synonym">Eumeta japonica</name>
    <dbReference type="NCBI Taxonomy" id="151549"/>
    <lineage>
        <taxon>Eukaryota</taxon>
        <taxon>Metazoa</taxon>
        <taxon>Ecdysozoa</taxon>
        <taxon>Arthropoda</taxon>
        <taxon>Hexapoda</taxon>
        <taxon>Insecta</taxon>
        <taxon>Pterygota</taxon>
        <taxon>Neoptera</taxon>
        <taxon>Endopterygota</taxon>
        <taxon>Lepidoptera</taxon>
        <taxon>Glossata</taxon>
        <taxon>Ditrysia</taxon>
        <taxon>Tineoidea</taxon>
        <taxon>Psychidae</taxon>
        <taxon>Oiketicinae</taxon>
        <taxon>Eumeta</taxon>
    </lineage>
</organism>
<protein>
    <recommendedName>
        <fullName evidence="4">Integrase catalytic domain-containing protein</fullName>
    </recommendedName>
</protein>
<feature type="compositionally biased region" description="Basic and acidic residues" evidence="1">
    <location>
        <begin position="1"/>
        <end position="12"/>
    </location>
</feature>
<evidence type="ECO:0008006" key="4">
    <source>
        <dbReference type="Google" id="ProtNLM"/>
    </source>
</evidence>
<proteinExistence type="predicted"/>
<dbReference type="OrthoDB" id="422540at2759"/>
<dbReference type="InterPro" id="IPR012337">
    <property type="entry name" value="RNaseH-like_sf"/>
</dbReference>
<gene>
    <name evidence="2" type="ORF">EVAR_7020_1</name>
</gene>
<dbReference type="EMBL" id="BGZK01000058">
    <property type="protein sequence ID" value="GBP13688.1"/>
    <property type="molecule type" value="Genomic_DNA"/>
</dbReference>
<feature type="region of interest" description="Disordered" evidence="1">
    <location>
        <begin position="1"/>
        <end position="29"/>
    </location>
</feature>